<keyword evidence="9" id="KW-1185">Reference proteome</keyword>
<evidence type="ECO:0000256" key="2">
    <source>
        <dbReference type="ARBA" id="ARBA00022448"/>
    </source>
</evidence>
<evidence type="ECO:0000313" key="9">
    <source>
        <dbReference type="Proteomes" id="UP001362899"/>
    </source>
</evidence>
<evidence type="ECO:0000259" key="7">
    <source>
        <dbReference type="Pfam" id="PF20667"/>
    </source>
</evidence>
<dbReference type="Proteomes" id="UP001362899">
    <property type="component" value="Unassembled WGS sequence"/>
</dbReference>
<evidence type="ECO:0000256" key="1">
    <source>
        <dbReference type="ARBA" id="ARBA00006572"/>
    </source>
</evidence>
<feature type="domain" description="Exocyst complex component Sec10-like alpha-helical bundle" evidence="6">
    <location>
        <begin position="168"/>
        <end position="797"/>
    </location>
</feature>
<dbReference type="Pfam" id="PF07393">
    <property type="entry name" value="Sec10_HB"/>
    <property type="match status" value="1"/>
</dbReference>
<comment type="similarity">
    <text evidence="1">Belongs to the SEC10 family.</text>
</comment>
<dbReference type="PANTHER" id="PTHR12100">
    <property type="entry name" value="SEC10"/>
    <property type="match status" value="1"/>
</dbReference>
<feature type="domain" description="Exocyst complex component Sec10 N-terminal" evidence="7">
    <location>
        <begin position="48"/>
        <end position="164"/>
    </location>
</feature>
<feature type="region of interest" description="Disordered" evidence="5">
    <location>
        <begin position="67"/>
        <end position="89"/>
    </location>
</feature>
<proteinExistence type="inferred from homology"/>
<dbReference type="Pfam" id="PF20667">
    <property type="entry name" value="Sec10_N"/>
    <property type="match status" value="1"/>
</dbReference>
<accession>A0AAV5REC6</accession>
<dbReference type="GO" id="GO:0000145">
    <property type="term" value="C:exocyst"/>
    <property type="evidence" value="ECO:0007669"/>
    <property type="project" value="TreeGrafter"/>
</dbReference>
<dbReference type="GO" id="GO:0006893">
    <property type="term" value="P:Golgi to plasma membrane transport"/>
    <property type="evidence" value="ECO:0007669"/>
    <property type="project" value="TreeGrafter"/>
</dbReference>
<gene>
    <name evidence="8" type="ORF">DASB73_007030</name>
</gene>
<dbReference type="InterPro" id="IPR048625">
    <property type="entry name" value="Sec10_N"/>
</dbReference>
<evidence type="ECO:0000256" key="5">
    <source>
        <dbReference type="SAM" id="MobiDB-lite"/>
    </source>
</evidence>
<comment type="caution">
    <text evidence="8">The sequence shown here is derived from an EMBL/GenBank/DDBJ whole genome shotgun (WGS) entry which is preliminary data.</text>
</comment>
<dbReference type="AlphaFoldDB" id="A0AAV5REC6"/>
<feature type="compositionally biased region" description="Polar residues" evidence="5">
    <location>
        <begin position="451"/>
        <end position="464"/>
    </location>
</feature>
<feature type="compositionally biased region" description="Polar residues" evidence="5">
    <location>
        <begin position="472"/>
        <end position="492"/>
    </location>
</feature>
<evidence type="ECO:0000259" key="6">
    <source>
        <dbReference type="Pfam" id="PF07393"/>
    </source>
</evidence>
<dbReference type="InterPro" id="IPR048627">
    <property type="entry name" value="Sec10_HB"/>
</dbReference>
<evidence type="ECO:0000256" key="4">
    <source>
        <dbReference type="ARBA" id="ARBA00023054"/>
    </source>
</evidence>
<reference evidence="8 9" key="1">
    <citation type="journal article" date="2023" name="Elife">
        <title>Identification of key yeast species and microbe-microbe interactions impacting larval growth of Drosophila in the wild.</title>
        <authorList>
            <person name="Mure A."/>
            <person name="Sugiura Y."/>
            <person name="Maeda R."/>
            <person name="Honda K."/>
            <person name="Sakurai N."/>
            <person name="Takahashi Y."/>
            <person name="Watada M."/>
            <person name="Katoh T."/>
            <person name="Gotoh A."/>
            <person name="Gotoh Y."/>
            <person name="Taniguchi I."/>
            <person name="Nakamura K."/>
            <person name="Hayashi T."/>
            <person name="Katayama T."/>
            <person name="Uemura T."/>
            <person name="Hattori Y."/>
        </authorList>
    </citation>
    <scope>NUCLEOTIDE SEQUENCE [LARGE SCALE GENOMIC DNA]</scope>
    <source>
        <strain evidence="8 9">SB-73</strain>
    </source>
</reference>
<keyword evidence="3" id="KW-0268">Exocytosis</keyword>
<dbReference type="Gene3D" id="1.20.58.1970">
    <property type="match status" value="1"/>
</dbReference>
<feature type="region of interest" description="Disordered" evidence="5">
    <location>
        <begin position="445"/>
        <end position="498"/>
    </location>
</feature>
<organism evidence="8 9">
    <name type="scientific">Starmerella bacillaris</name>
    <name type="common">Yeast</name>
    <name type="synonym">Candida zemplinina</name>
    <dbReference type="NCBI Taxonomy" id="1247836"/>
    <lineage>
        <taxon>Eukaryota</taxon>
        <taxon>Fungi</taxon>
        <taxon>Dikarya</taxon>
        <taxon>Ascomycota</taxon>
        <taxon>Saccharomycotina</taxon>
        <taxon>Dipodascomycetes</taxon>
        <taxon>Dipodascales</taxon>
        <taxon>Trichomonascaceae</taxon>
        <taxon>Starmerella</taxon>
    </lineage>
</organism>
<protein>
    <submittedName>
        <fullName evidence="8">Exocyst subunit</fullName>
    </submittedName>
</protein>
<name>A0AAV5REC6_STABA</name>
<dbReference type="InterPro" id="IPR009976">
    <property type="entry name" value="Sec10-like"/>
</dbReference>
<keyword evidence="2" id="KW-0813">Transport</keyword>
<keyword evidence="4" id="KW-0175">Coiled coil</keyword>
<sequence>MSLYTLDGTTRKLLRLDRFGAPDFTVKAFIEQLSGTHHHLDDDRRLDPKPYIRTFESAQAELDRLHSVATSQEEAAEEEATELNRNRNPETQAIASKVEQCMNEVKALDEISTEILQTNGPSGQKLRRVSYQHSVVSGYCSLITAYLAFLNDKPPSELTRLWSTDRRKCAQFVGQLQKLATAIGPVNGSTDVQTKIDKYAEDMENKLVSTFQEKYQNFDLPGMRESADISTEFNGGGAIIRAYINQHPFFMNLTQLQQEEEDDESSEGMWSQLNFTEASYTELKQIIDKQFTEITDEITKETEIITKVFSNPAKVLSVFIQRTFAQRVQSLVSKYMEKATTQPTKLAQVRVLSVCYNRINSMVNALQTIWSKNKSGLTEDDQSELDRILDQNFSDVVLPYVENYFSLEKESLVEIVAAELHVPDPGRGSSTEDGRMDKLIRAVRTLRSDDNNPISPEISNTNSPEFGHERTPSGSSNIPSSVTHSAGSNYNYDSDLEDNQSSHNTSIAKLQIILTAFAEAISREQNLRSSDHFTDDATELFNLLMTQIGSKYISAVIDGAIEHSNRIDVKQPIKWTYLECIKTIGHALRLVSAFVKTVIFAMVQYCARKSQVAIANTLNIYISNVESSCRILVEQTADLCHNRTQYLLGRQNKKDFIEPSANADHILNGDLYMDFVALAAVAHNSLSNDNYQRLLRCVAMNFCEDIHNHITHFTVSKSGGRLLSNDISKYERLMVHDWDLDGDVSNEFATLRAISRLYTCDQSLLASLLRDSHLSKINPGQMRAYLAQRPDFTSKTMHLLYFNNDPRQIYRY</sequence>
<dbReference type="PANTHER" id="PTHR12100:SF0">
    <property type="entry name" value="EXOCYST COMPLEX COMPONENT 5"/>
    <property type="match status" value="1"/>
</dbReference>
<dbReference type="EMBL" id="BTGC01000003">
    <property type="protein sequence ID" value="GMM49745.1"/>
    <property type="molecule type" value="Genomic_DNA"/>
</dbReference>
<evidence type="ECO:0000313" key="8">
    <source>
        <dbReference type="EMBL" id="GMM49745.1"/>
    </source>
</evidence>
<evidence type="ECO:0000256" key="3">
    <source>
        <dbReference type="ARBA" id="ARBA00022483"/>
    </source>
</evidence>
<dbReference type="GO" id="GO:0006887">
    <property type="term" value="P:exocytosis"/>
    <property type="evidence" value="ECO:0007669"/>
    <property type="project" value="UniProtKB-KW"/>
</dbReference>